<dbReference type="EnsemblPlants" id="OB05G28160.1">
    <property type="protein sequence ID" value="OB05G28160.1"/>
    <property type="gene ID" value="OB05G28160"/>
</dbReference>
<dbReference type="Proteomes" id="UP000006038">
    <property type="component" value="Chromosome 5"/>
</dbReference>
<reference evidence="3" key="2">
    <citation type="submission" date="2013-04" db="UniProtKB">
        <authorList>
            <consortium name="EnsemblPlants"/>
        </authorList>
    </citation>
    <scope>IDENTIFICATION</scope>
</reference>
<sequence length="432" mass="48190">MASSSRSASSAAQPSRPPRLASASPTAARDLRFDALRLIHTRLTCLVDRRAMARVCHSWRVAVKPQVPQPEEVPLPYILLPGDGGPSFSCALRGCATHRFSVPPFARDARFFGARPGGWLFLAVGHTDGNAILNLRTGRHFVLPEKVRLEDRPTEEDMVMVAATLSSPPENEHCIGAGILCCLPNVIDANIYAFWRVGADAGALAAVPVVANGDDVSNTWSMSNLQDVIHHNNAFYFLTREESLLVFPVSEFAEVDGGELAIPIFEDLLFPHYCGFGRYDTNDVVVRYLVESHRRLLMVVRLAPGPLPMPSPTSAFRVFEMVKRQTIPTNNEETEYGWKELDSLDGRMLFVARGCSRSYEVARYPGFKEGVYFLDDGRLYDELTKFTDDAERRYPCRDSRKWLASLEAVPRVDNFLPEQGPSDYSPPAWLLP</sequence>
<evidence type="ECO:0000256" key="1">
    <source>
        <dbReference type="SAM" id="MobiDB-lite"/>
    </source>
</evidence>
<evidence type="ECO:0000313" key="3">
    <source>
        <dbReference type="EnsemblPlants" id="OB05G28160.1"/>
    </source>
</evidence>
<organism evidence="3">
    <name type="scientific">Oryza brachyantha</name>
    <name type="common">malo sina</name>
    <dbReference type="NCBI Taxonomy" id="4533"/>
    <lineage>
        <taxon>Eukaryota</taxon>
        <taxon>Viridiplantae</taxon>
        <taxon>Streptophyta</taxon>
        <taxon>Embryophyta</taxon>
        <taxon>Tracheophyta</taxon>
        <taxon>Spermatophyta</taxon>
        <taxon>Magnoliopsida</taxon>
        <taxon>Liliopsida</taxon>
        <taxon>Poales</taxon>
        <taxon>Poaceae</taxon>
        <taxon>BOP clade</taxon>
        <taxon>Oryzoideae</taxon>
        <taxon>Oryzeae</taxon>
        <taxon>Oryzinae</taxon>
        <taxon>Oryza</taxon>
    </lineage>
</organism>
<dbReference type="OMA" id="CATHRFS"/>
<protein>
    <recommendedName>
        <fullName evidence="2">KIB1-4 beta-propeller domain-containing protein</fullName>
    </recommendedName>
</protein>
<dbReference type="InterPro" id="IPR005174">
    <property type="entry name" value="KIB1-4_b-propeller"/>
</dbReference>
<name>J3M892_ORYBR</name>
<proteinExistence type="predicted"/>
<dbReference type="PANTHER" id="PTHR33110:SF135">
    <property type="entry name" value="OS05G0539300 PROTEIN"/>
    <property type="match status" value="1"/>
</dbReference>
<dbReference type="HOGENOM" id="CLU_019286_5_1_1"/>
<dbReference type="STRING" id="4533.J3M892"/>
<accession>J3M892</accession>
<dbReference type="PANTHER" id="PTHR33110">
    <property type="entry name" value="F-BOX/KELCH-REPEAT PROTEIN-RELATED"/>
    <property type="match status" value="1"/>
</dbReference>
<keyword evidence="4" id="KW-1185">Reference proteome</keyword>
<dbReference type="AlphaFoldDB" id="J3M892"/>
<reference evidence="3" key="1">
    <citation type="journal article" date="2013" name="Nat. Commun.">
        <title>Whole-genome sequencing of Oryza brachyantha reveals mechanisms underlying Oryza genome evolution.</title>
        <authorList>
            <person name="Chen J."/>
            <person name="Huang Q."/>
            <person name="Gao D."/>
            <person name="Wang J."/>
            <person name="Lang Y."/>
            <person name="Liu T."/>
            <person name="Li B."/>
            <person name="Bai Z."/>
            <person name="Luis Goicoechea J."/>
            <person name="Liang C."/>
            <person name="Chen C."/>
            <person name="Zhang W."/>
            <person name="Sun S."/>
            <person name="Liao Y."/>
            <person name="Zhang X."/>
            <person name="Yang L."/>
            <person name="Song C."/>
            <person name="Wang M."/>
            <person name="Shi J."/>
            <person name="Liu G."/>
            <person name="Liu J."/>
            <person name="Zhou H."/>
            <person name="Zhou W."/>
            <person name="Yu Q."/>
            <person name="An N."/>
            <person name="Chen Y."/>
            <person name="Cai Q."/>
            <person name="Wang B."/>
            <person name="Liu B."/>
            <person name="Min J."/>
            <person name="Huang Y."/>
            <person name="Wu H."/>
            <person name="Li Z."/>
            <person name="Zhang Y."/>
            <person name="Yin Y."/>
            <person name="Song W."/>
            <person name="Jiang J."/>
            <person name="Jackson S.A."/>
            <person name="Wing R.A."/>
            <person name="Wang J."/>
            <person name="Chen M."/>
        </authorList>
    </citation>
    <scope>NUCLEOTIDE SEQUENCE [LARGE SCALE GENOMIC DNA]</scope>
    <source>
        <strain evidence="3">cv. IRGC 101232</strain>
    </source>
</reference>
<evidence type="ECO:0000259" key="2">
    <source>
        <dbReference type="Pfam" id="PF03478"/>
    </source>
</evidence>
<dbReference type="Pfam" id="PF03478">
    <property type="entry name" value="Beta-prop_KIB1-4"/>
    <property type="match status" value="1"/>
</dbReference>
<evidence type="ECO:0000313" key="4">
    <source>
        <dbReference type="Proteomes" id="UP000006038"/>
    </source>
</evidence>
<feature type="domain" description="KIB1-4 beta-propeller" evidence="2">
    <location>
        <begin position="96"/>
        <end position="380"/>
    </location>
</feature>
<feature type="region of interest" description="Disordered" evidence="1">
    <location>
        <begin position="1"/>
        <end position="25"/>
    </location>
</feature>
<dbReference type="Gramene" id="OB05G28160.1">
    <property type="protein sequence ID" value="OB05G28160.1"/>
    <property type="gene ID" value="OB05G28160"/>
</dbReference>